<keyword evidence="2" id="KW-0833">Ubl conjugation pathway</keyword>
<dbReference type="InterPro" id="IPR029071">
    <property type="entry name" value="Ubiquitin-like_domsf"/>
</dbReference>
<feature type="region of interest" description="Disordered" evidence="3">
    <location>
        <begin position="1"/>
        <end position="31"/>
    </location>
</feature>
<evidence type="ECO:0000256" key="1">
    <source>
        <dbReference type="ARBA" id="ARBA00009185"/>
    </source>
</evidence>
<dbReference type="InterPro" id="IPR000626">
    <property type="entry name" value="Ubiquitin-like_dom"/>
</dbReference>
<evidence type="ECO:0000313" key="6">
    <source>
        <dbReference type="WBParaSite" id="PSAMB.scaffold2441size23219.g17759.t1"/>
    </source>
</evidence>
<keyword evidence="2" id="KW-0539">Nucleus</keyword>
<dbReference type="Pfam" id="PF11976">
    <property type="entry name" value="Rad60-SLD"/>
    <property type="match status" value="1"/>
</dbReference>
<reference evidence="6" key="1">
    <citation type="submission" date="2022-11" db="UniProtKB">
        <authorList>
            <consortium name="WormBaseParasite"/>
        </authorList>
    </citation>
    <scope>IDENTIFICATION</scope>
</reference>
<dbReference type="SMART" id="SM00213">
    <property type="entry name" value="UBQ"/>
    <property type="match status" value="1"/>
</dbReference>
<evidence type="ECO:0000256" key="2">
    <source>
        <dbReference type="RuleBase" id="RU361190"/>
    </source>
</evidence>
<dbReference type="WBParaSite" id="PSAMB.scaffold2441size23219.g17759.t1">
    <property type="protein sequence ID" value="PSAMB.scaffold2441size23219.g17759.t1"/>
    <property type="gene ID" value="PSAMB.scaffold2441size23219.g17759"/>
</dbReference>
<dbReference type="InterPro" id="IPR022617">
    <property type="entry name" value="Rad60/SUMO-like_dom"/>
</dbReference>
<dbReference type="AlphaFoldDB" id="A0A914VTK0"/>
<organism evidence="5 6">
    <name type="scientific">Plectus sambesii</name>
    <dbReference type="NCBI Taxonomy" id="2011161"/>
    <lineage>
        <taxon>Eukaryota</taxon>
        <taxon>Metazoa</taxon>
        <taxon>Ecdysozoa</taxon>
        <taxon>Nematoda</taxon>
        <taxon>Chromadorea</taxon>
        <taxon>Plectida</taxon>
        <taxon>Plectina</taxon>
        <taxon>Plectoidea</taxon>
        <taxon>Plectidae</taxon>
        <taxon>Plectus</taxon>
    </lineage>
</organism>
<accession>A0A914VTK0</accession>
<evidence type="ECO:0000256" key="3">
    <source>
        <dbReference type="SAM" id="MobiDB-lite"/>
    </source>
</evidence>
<comment type="similarity">
    <text evidence="1 2">Belongs to the ubiquitin family. SUMO subfamily.</text>
</comment>
<comment type="subcellular location">
    <subcellularLocation>
        <location evidence="2">Nucleus</location>
    </subcellularLocation>
</comment>
<protein>
    <recommendedName>
        <fullName evidence="2">Small ubiquitin-related modifier</fullName>
        <shortName evidence="2">SUMO</shortName>
    </recommendedName>
</protein>
<proteinExistence type="inferred from homology"/>
<dbReference type="Proteomes" id="UP000887566">
    <property type="component" value="Unplaced"/>
</dbReference>
<name>A0A914VTK0_9BILA</name>
<dbReference type="Gene3D" id="3.10.20.90">
    <property type="entry name" value="Phosphatidylinositol 3-kinase Catalytic Subunit, Chain A, domain 1"/>
    <property type="match status" value="1"/>
</dbReference>
<dbReference type="PROSITE" id="PS50053">
    <property type="entry name" value="UBIQUITIN_2"/>
    <property type="match status" value="1"/>
</dbReference>
<dbReference type="SUPFAM" id="SSF54236">
    <property type="entry name" value="Ubiquitin-like"/>
    <property type="match status" value="1"/>
</dbReference>
<evidence type="ECO:0000259" key="4">
    <source>
        <dbReference type="PROSITE" id="PS50053"/>
    </source>
</evidence>
<sequence length="111" mass="12676">MSQSSEEVDKKPLKAINTDGPPSESKEDKSLTLKVKDQNGVELTFRYKKTATLHKLFDYYCEQMNFSAALVRFIYDGVHILAKQTPEELNLKDGDVIEVFARQDGGGRHYY</sequence>
<dbReference type="PANTHER" id="PTHR10562">
    <property type="entry name" value="SMALL UBIQUITIN-RELATED MODIFIER"/>
    <property type="match status" value="1"/>
</dbReference>
<feature type="domain" description="Ubiquitin-like" evidence="4">
    <location>
        <begin position="31"/>
        <end position="106"/>
    </location>
</feature>
<keyword evidence="5" id="KW-1185">Reference proteome</keyword>
<dbReference type="GO" id="GO:0005634">
    <property type="term" value="C:nucleus"/>
    <property type="evidence" value="ECO:0007669"/>
    <property type="project" value="UniProtKB-SubCell"/>
</dbReference>
<evidence type="ECO:0000313" key="5">
    <source>
        <dbReference type="Proteomes" id="UP000887566"/>
    </source>
</evidence>